<dbReference type="PANTHER" id="PTHR22812">
    <property type="entry name" value="CHROMOBOX PROTEIN"/>
    <property type="match status" value="1"/>
</dbReference>
<evidence type="ECO:0000313" key="6">
    <source>
        <dbReference type="Proteomes" id="UP000593567"/>
    </source>
</evidence>
<keyword evidence="2" id="KW-0539">Nucleus</keyword>
<dbReference type="Pfam" id="PF00385">
    <property type="entry name" value="Chromo"/>
    <property type="match status" value="1"/>
</dbReference>
<dbReference type="InterPro" id="IPR051219">
    <property type="entry name" value="Heterochromatin_chromo-domain"/>
</dbReference>
<keyword evidence="6" id="KW-1185">Reference proteome</keyword>
<name>A0A7J7JRK1_BUGNE</name>
<dbReference type="Gene3D" id="2.40.50.40">
    <property type="match status" value="1"/>
</dbReference>
<feature type="compositionally biased region" description="Basic and acidic residues" evidence="3">
    <location>
        <begin position="73"/>
        <end position="88"/>
    </location>
</feature>
<accession>A0A7J7JRK1</accession>
<dbReference type="CDD" id="cd00024">
    <property type="entry name" value="CD_CSD"/>
    <property type="match status" value="1"/>
</dbReference>
<dbReference type="SUPFAM" id="SSF54160">
    <property type="entry name" value="Chromo domain-like"/>
    <property type="match status" value="1"/>
</dbReference>
<evidence type="ECO:0000256" key="3">
    <source>
        <dbReference type="SAM" id="MobiDB-lite"/>
    </source>
</evidence>
<reference evidence="5" key="1">
    <citation type="submission" date="2020-06" db="EMBL/GenBank/DDBJ databases">
        <title>Draft genome of Bugula neritina, a colonial animal packing powerful symbionts and potential medicines.</title>
        <authorList>
            <person name="Rayko M."/>
        </authorList>
    </citation>
    <scope>NUCLEOTIDE SEQUENCE [LARGE SCALE GENOMIC DNA]</scope>
    <source>
        <strain evidence="5">Kwan_BN1</strain>
    </source>
</reference>
<dbReference type="InterPro" id="IPR016197">
    <property type="entry name" value="Chromo-like_dom_sf"/>
</dbReference>
<dbReference type="AlphaFoldDB" id="A0A7J7JRK1"/>
<feature type="domain" description="Chromo" evidence="4">
    <location>
        <begin position="10"/>
        <end position="69"/>
    </location>
</feature>
<dbReference type="EMBL" id="VXIV02001873">
    <property type="protein sequence ID" value="KAF6028960.1"/>
    <property type="molecule type" value="Genomic_DNA"/>
</dbReference>
<dbReference type="SMART" id="SM00298">
    <property type="entry name" value="CHROMO"/>
    <property type="match status" value="1"/>
</dbReference>
<proteinExistence type="predicted"/>
<evidence type="ECO:0000256" key="2">
    <source>
        <dbReference type="ARBA" id="ARBA00023242"/>
    </source>
</evidence>
<dbReference type="OrthoDB" id="1918685at2759"/>
<comment type="caution">
    <text evidence="5">The sequence shown here is derived from an EMBL/GenBank/DDBJ whole genome shotgun (WGS) entry which is preliminary data.</text>
</comment>
<dbReference type="GO" id="GO:0005634">
    <property type="term" value="C:nucleus"/>
    <property type="evidence" value="ECO:0007669"/>
    <property type="project" value="UniProtKB-SubCell"/>
</dbReference>
<feature type="compositionally biased region" description="Pro residues" evidence="3">
    <location>
        <begin position="286"/>
        <end position="308"/>
    </location>
</feature>
<dbReference type="PROSITE" id="PS50013">
    <property type="entry name" value="CHROMO_2"/>
    <property type="match status" value="1"/>
</dbReference>
<feature type="compositionally biased region" description="Basic residues" evidence="3">
    <location>
        <begin position="112"/>
        <end position="136"/>
    </location>
</feature>
<evidence type="ECO:0000313" key="5">
    <source>
        <dbReference type="EMBL" id="KAF6028960.1"/>
    </source>
</evidence>
<dbReference type="InterPro" id="IPR000953">
    <property type="entry name" value="Chromo/chromo_shadow_dom"/>
</dbReference>
<organism evidence="5 6">
    <name type="scientific">Bugula neritina</name>
    <name type="common">Brown bryozoan</name>
    <name type="synonym">Sertularia neritina</name>
    <dbReference type="NCBI Taxonomy" id="10212"/>
    <lineage>
        <taxon>Eukaryota</taxon>
        <taxon>Metazoa</taxon>
        <taxon>Spiralia</taxon>
        <taxon>Lophotrochozoa</taxon>
        <taxon>Bryozoa</taxon>
        <taxon>Gymnolaemata</taxon>
        <taxon>Cheilostomatida</taxon>
        <taxon>Flustrina</taxon>
        <taxon>Buguloidea</taxon>
        <taxon>Bugulidae</taxon>
        <taxon>Bugula</taxon>
    </lineage>
</organism>
<feature type="region of interest" description="Disordered" evidence="3">
    <location>
        <begin position="279"/>
        <end position="308"/>
    </location>
</feature>
<feature type="region of interest" description="Disordered" evidence="3">
    <location>
        <begin position="54"/>
        <end position="145"/>
    </location>
</feature>
<feature type="compositionally biased region" description="Basic residues" evidence="3">
    <location>
        <begin position="89"/>
        <end position="103"/>
    </location>
</feature>
<evidence type="ECO:0000259" key="4">
    <source>
        <dbReference type="PROSITE" id="PS50013"/>
    </source>
</evidence>
<evidence type="ECO:0000256" key="1">
    <source>
        <dbReference type="ARBA" id="ARBA00004123"/>
    </source>
</evidence>
<sequence length="308" mass="33804">MAGSGSDVIFEVDRLLKKRRRGNTTEYLVQWKGYGSSEDSWEPEANLHNCDNEIAKFEEKRSPGRRSTRSKTPTREVQKSPKEIEKKVPARRRSVSRSRRSVSRSRATSKSPAKKGRSKTPNRSPARSRSRSRSRTVKREVEEREPIVPLRSSARRSGVVTTVTANSITRTVENVPSSITRTVENVPAIVDKHAGGDATASVKLVKKSQLPSVVVPKSLQPPKPAEPKGFLDQITAKDIVLILIVTVIVGSTMAHHLQLIDLHQCLHDVQSRLQPYLSKIQSSASPSPPTAAPPAASPTNTPTPAPSV</sequence>
<protein>
    <recommendedName>
        <fullName evidence="4">Chromo domain-containing protein</fullName>
    </recommendedName>
</protein>
<dbReference type="InterPro" id="IPR023780">
    <property type="entry name" value="Chromo_domain"/>
</dbReference>
<gene>
    <name evidence="5" type="ORF">EB796_012711</name>
</gene>
<comment type="subcellular location">
    <subcellularLocation>
        <location evidence="1">Nucleus</location>
    </subcellularLocation>
</comment>
<dbReference type="Proteomes" id="UP000593567">
    <property type="component" value="Unassembled WGS sequence"/>
</dbReference>